<name>A0ABU0NH56_STRRH</name>
<protein>
    <submittedName>
        <fullName evidence="2">Uncharacterized protein</fullName>
    </submittedName>
</protein>
<comment type="caution">
    <text evidence="2">The sequence shown here is derived from an EMBL/GenBank/DDBJ whole genome shotgun (WGS) entry which is preliminary data.</text>
</comment>
<reference evidence="2 3" key="1">
    <citation type="submission" date="2023-07" db="EMBL/GenBank/DDBJ databases">
        <title>Comparative genomics of wheat-associated soil bacteria to identify genetic determinants of phenazine resistance.</title>
        <authorList>
            <person name="Mouncey N."/>
        </authorList>
    </citation>
    <scope>NUCLEOTIDE SEQUENCE [LARGE SCALE GENOMIC DNA]</scope>
    <source>
        <strain evidence="2 3">B2I6</strain>
    </source>
</reference>
<sequence length="450" mass="48876">MRDFVEVIENFEFERDANGRPLIPSTSAPNDIGALARLLVGARVDHLGSVDRNLDHYQVESLRVKGFSIVAHGDRQALAHDTQTESEYARHVKDLAVAAFIRSYPFAKDDYGRPKLPPSSYHVNGIDVGQILYRAKVRAAGKKDPNYVSLLPEAAKALRERNFNVIAIGDKLLLPEDTPTSGMPTTRISGVTQPSMPQTRISAPVGPEPFVPSYSGFRPVPPVHQHSPTATAGAGPSRHEPVARPVPTPVPTPVPPAVATASVSGVVQSEHHSLRQWALAMQSNMRFAARMYYTRLHVSTGIPGQDTSRPHYHEWGKVQPHLWTQPQSMQLLSEWREELKSGAASDKVLLDYVKVIQQQRSAARPAYGQAPRREAAGSRQQDIHGQEQPMTPGASAYASYAAMLATPSTPGHAPTSGTGTSQPQYACAPAGAMPIHGPSSTGNSYGQQRR</sequence>
<dbReference type="Proteomes" id="UP001230654">
    <property type="component" value="Unassembled WGS sequence"/>
</dbReference>
<feature type="compositionally biased region" description="Polar residues" evidence="1">
    <location>
        <begin position="438"/>
        <end position="450"/>
    </location>
</feature>
<accession>A0ABU0NH56</accession>
<feature type="region of interest" description="Disordered" evidence="1">
    <location>
        <begin position="406"/>
        <end position="450"/>
    </location>
</feature>
<dbReference type="RefSeq" id="WP_307160808.1">
    <property type="nucleotide sequence ID" value="NZ_JAUSWV010000001.1"/>
</dbReference>
<proteinExistence type="predicted"/>
<feature type="region of interest" description="Disordered" evidence="1">
    <location>
        <begin position="221"/>
        <end position="242"/>
    </location>
</feature>
<evidence type="ECO:0000313" key="3">
    <source>
        <dbReference type="Proteomes" id="UP001230654"/>
    </source>
</evidence>
<organism evidence="2 3">
    <name type="scientific">Streptomyces rishiriensis</name>
    <dbReference type="NCBI Taxonomy" id="68264"/>
    <lineage>
        <taxon>Bacteria</taxon>
        <taxon>Bacillati</taxon>
        <taxon>Actinomycetota</taxon>
        <taxon>Actinomycetes</taxon>
        <taxon>Kitasatosporales</taxon>
        <taxon>Streptomycetaceae</taxon>
        <taxon>Streptomyces</taxon>
    </lineage>
</organism>
<dbReference type="EMBL" id="JAUSWV010000001">
    <property type="protein sequence ID" value="MDQ0578158.1"/>
    <property type="molecule type" value="Genomic_DNA"/>
</dbReference>
<feature type="region of interest" description="Disordered" evidence="1">
    <location>
        <begin position="177"/>
        <end position="197"/>
    </location>
</feature>
<evidence type="ECO:0000313" key="2">
    <source>
        <dbReference type="EMBL" id="MDQ0578158.1"/>
    </source>
</evidence>
<evidence type="ECO:0000256" key="1">
    <source>
        <dbReference type="SAM" id="MobiDB-lite"/>
    </source>
</evidence>
<gene>
    <name evidence="2" type="ORF">QF030_000336</name>
</gene>
<keyword evidence="3" id="KW-1185">Reference proteome</keyword>
<feature type="compositionally biased region" description="Polar residues" evidence="1">
    <location>
        <begin position="415"/>
        <end position="424"/>
    </location>
</feature>
<feature type="compositionally biased region" description="Basic and acidic residues" evidence="1">
    <location>
        <begin position="371"/>
        <end position="385"/>
    </location>
</feature>
<feature type="compositionally biased region" description="Polar residues" evidence="1">
    <location>
        <begin position="178"/>
        <end position="197"/>
    </location>
</feature>
<feature type="region of interest" description="Disordered" evidence="1">
    <location>
        <begin position="361"/>
        <end position="392"/>
    </location>
</feature>